<proteinExistence type="predicted"/>
<dbReference type="PaxDb" id="589924-Ferp_0146"/>
<keyword evidence="2" id="KW-1185">Reference proteome</keyword>
<dbReference type="HOGENOM" id="CLU_110112_0_0_2"/>
<organism evidence="1 2">
    <name type="scientific">Ferroglobus placidus (strain DSM 10642 / AEDII12DO)</name>
    <dbReference type="NCBI Taxonomy" id="589924"/>
    <lineage>
        <taxon>Archaea</taxon>
        <taxon>Methanobacteriati</taxon>
        <taxon>Methanobacteriota</taxon>
        <taxon>Archaeoglobi</taxon>
        <taxon>Archaeoglobales</taxon>
        <taxon>Archaeoglobaceae</taxon>
        <taxon>Ferroglobus</taxon>
    </lineage>
</organism>
<dbReference type="GeneID" id="8777638"/>
<dbReference type="STRING" id="589924.Ferp_0146"/>
<dbReference type="RefSeq" id="WP_012964680.1">
    <property type="nucleotide sequence ID" value="NC_013849.1"/>
</dbReference>
<reference evidence="1 2" key="2">
    <citation type="journal article" date="2011" name="Stand. Genomic Sci.">
        <title>Complete genome sequence of Ferroglobus placidus AEDII12DO.</title>
        <authorList>
            <person name="Anderson I."/>
            <person name="Risso C."/>
            <person name="Holmes D."/>
            <person name="Lucas S."/>
            <person name="Copeland A."/>
            <person name="Lapidus A."/>
            <person name="Cheng J.F."/>
            <person name="Bruce D."/>
            <person name="Goodwin L."/>
            <person name="Pitluck S."/>
            <person name="Saunders E."/>
            <person name="Brettin T."/>
            <person name="Detter J.C."/>
            <person name="Han C."/>
            <person name="Tapia R."/>
            <person name="Larimer F."/>
            <person name="Land M."/>
            <person name="Hauser L."/>
            <person name="Woyke T."/>
            <person name="Lovley D."/>
            <person name="Kyrpides N."/>
            <person name="Ivanova N."/>
        </authorList>
    </citation>
    <scope>NUCLEOTIDE SEQUENCE [LARGE SCALE GENOMIC DNA]</scope>
    <source>
        <strain evidence="2">DSM 10642 / AEDII12DO</strain>
    </source>
</reference>
<gene>
    <name evidence="1" type="ordered locus">Ferp_0146</name>
</gene>
<dbReference type="eggNOG" id="arCOG02680">
    <property type="taxonomic scope" value="Archaea"/>
</dbReference>
<sequence length="189" mass="21534">MKKIIYCDTCKEETEHVLIREDKNLYQCEVCNSVVEYVPEKEIEIRAVISKGGESEVGKLKAKEGELLEKGEEVVIEVEDGFRVGEITSLELENGKRSEVARAEKVKTIWLRDVGEVFVKFSLHKGPVTTPYIINSPGETEFMVGEVLNIEKGRYKITRMKLLDGRLLKKPGQRAKAKEIKRIYAIYLG</sequence>
<reference evidence="2" key="1">
    <citation type="submission" date="2010-02" db="EMBL/GenBank/DDBJ databases">
        <title>Complete sequence of Ferroglobus placidus DSM 10642.</title>
        <authorList>
            <consortium name="US DOE Joint Genome Institute"/>
            <person name="Lucas S."/>
            <person name="Copeland A."/>
            <person name="Lapidus A."/>
            <person name="Cheng J.-F."/>
            <person name="Bruce D."/>
            <person name="Goodwin L."/>
            <person name="Pitluck S."/>
            <person name="Saunders E."/>
            <person name="Brettin T."/>
            <person name="Detter J.C."/>
            <person name="Han C."/>
            <person name="Tapia R."/>
            <person name="Larimer F."/>
            <person name="Land M."/>
            <person name="Hauser L."/>
            <person name="Kyrpides N."/>
            <person name="Ivanova N."/>
            <person name="Holmes D."/>
            <person name="Lovley D."/>
            <person name="Kyrpides N."/>
            <person name="Anderson I.J."/>
            <person name="Woyke T."/>
        </authorList>
    </citation>
    <scope>NUCLEOTIDE SEQUENCE [LARGE SCALE GENOMIC DNA]</scope>
    <source>
        <strain evidence="2">DSM 10642 / AEDII12DO</strain>
    </source>
</reference>
<evidence type="ECO:0000313" key="2">
    <source>
        <dbReference type="Proteomes" id="UP000002613"/>
    </source>
</evidence>
<dbReference type="PIRSF" id="PIRSF015877">
    <property type="entry name" value="UCP015877"/>
    <property type="match status" value="1"/>
</dbReference>
<dbReference type="EMBL" id="CP001899">
    <property type="protein sequence ID" value="ADC64333.1"/>
    <property type="molecule type" value="Genomic_DNA"/>
</dbReference>
<dbReference type="KEGG" id="fpl:Ferp_0146"/>
<dbReference type="OrthoDB" id="23364at2157"/>
<evidence type="ECO:0008006" key="3">
    <source>
        <dbReference type="Google" id="ProtNLM"/>
    </source>
</evidence>
<protein>
    <recommendedName>
        <fullName evidence="3">Archaeal Zn-finger protein</fullName>
    </recommendedName>
</protein>
<dbReference type="PANTHER" id="PTHR42195">
    <property type="entry name" value="UCP015877 FAMILY PROTEIN"/>
    <property type="match status" value="1"/>
</dbReference>
<evidence type="ECO:0000313" key="1">
    <source>
        <dbReference type="EMBL" id="ADC64333.1"/>
    </source>
</evidence>
<dbReference type="Proteomes" id="UP000002613">
    <property type="component" value="Chromosome"/>
</dbReference>
<dbReference type="PANTHER" id="PTHR42195:SF1">
    <property type="entry name" value="ZINC FINGER PROTEIN"/>
    <property type="match status" value="1"/>
</dbReference>
<dbReference type="InterPro" id="IPR012041">
    <property type="entry name" value="Znf_CPxCG-like"/>
</dbReference>
<accession>D3S197</accession>
<name>D3S197_FERPA</name>
<dbReference type="AlphaFoldDB" id="D3S197"/>
<dbReference type="Pfam" id="PF19769">
    <property type="entry name" value="CPxCG_zf"/>
    <property type="match status" value="1"/>
</dbReference>